<feature type="domain" description="RagB/SusD" evidence="6">
    <location>
        <begin position="346"/>
        <end position="503"/>
    </location>
</feature>
<feature type="domain" description="SusD-like N-terminal" evidence="7">
    <location>
        <begin position="81"/>
        <end position="228"/>
    </location>
</feature>
<evidence type="ECO:0000259" key="6">
    <source>
        <dbReference type="Pfam" id="PF07980"/>
    </source>
</evidence>
<dbReference type="AlphaFoldDB" id="A0A419SC97"/>
<sequence>MKKVIYIITVATGLTFLGACKNTFDAPNKSALDASVVFSTPGLAQSAIAGILQSFGEQNSYRGRYLVYYGLNTDVEVASSLKDVTTVKSTLTNYNTSSNNTEMSEYKNAWAKFYEGIERANIAIAGLRKYGNVESNPDMAQILGEVLTLRAVLYNDLIKGWGNVPARFEPITSETAYIPRSDKDVIFKQLLADLDEAASLLPWPNETAVTSSVEHVNKAFAKGLRARLALYAGGYSKHLDGETRLSNDPDLSREKMYTIARDECIDIINSKKLNLLSFEQVFRTLCEETNKAGLESMWEIPFADGRGRVLYNLGVEHKTKDKYTQQAQGGDNGPNPAIFYDFDKDDVRRDVSVVPYLWDGGIQVPSSLNKLYFGKYRYEWMKRIVTADNDDGLNWMYMRYADVYLMAAEAINELQSPSEAAPYLQKILERAFPTRADKVTAYMAEATKSKGDFFNAIVDQRAFEFCGEMLRKADLIRWNKLGEKLRESKVKLQQLNNREGKYASLPKKIYYKNNGEDIVIYGLNYGDTDAIGQGLSGYSAKDWKLSPETDAVKYWDGLFVKDPDSQPVWPIWDYFILNSNGTLNNDNF</sequence>
<protein>
    <submittedName>
        <fullName evidence="8">Carbohydrate-binding protein SusD</fullName>
    </submittedName>
</protein>
<dbReference type="RefSeq" id="WP_120180368.1">
    <property type="nucleotide sequence ID" value="NZ_MBTA01000001.1"/>
</dbReference>
<evidence type="ECO:0000256" key="2">
    <source>
        <dbReference type="ARBA" id="ARBA00006275"/>
    </source>
</evidence>
<dbReference type="Pfam" id="PF07980">
    <property type="entry name" value="SusD_RagB"/>
    <property type="match status" value="1"/>
</dbReference>
<name>A0A419SC97_9SPHI</name>
<dbReference type="Proteomes" id="UP000283433">
    <property type="component" value="Unassembled WGS sequence"/>
</dbReference>
<dbReference type="SUPFAM" id="SSF48452">
    <property type="entry name" value="TPR-like"/>
    <property type="match status" value="1"/>
</dbReference>
<evidence type="ECO:0000256" key="3">
    <source>
        <dbReference type="ARBA" id="ARBA00022729"/>
    </source>
</evidence>
<evidence type="ECO:0000256" key="1">
    <source>
        <dbReference type="ARBA" id="ARBA00004442"/>
    </source>
</evidence>
<comment type="subcellular location">
    <subcellularLocation>
        <location evidence="1">Cell outer membrane</location>
    </subcellularLocation>
</comment>
<dbReference type="InterPro" id="IPR011990">
    <property type="entry name" value="TPR-like_helical_dom_sf"/>
</dbReference>
<dbReference type="Gene3D" id="1.25.40.390">
    <property type="match status" value="1"/>
</dbReference>
<dbReference type="InterPro" id="IPR033985">
    <property type="entry name" value="SusD-like_N"/>
</dbReference>
<keyword evidence="5" id="KW-0998">Cell outer membrane</keyword>
<gene>
    <name evidence="8" type="ORF">BCY91_00290</name>
</gene>
<proteinExistence type="inferred from homology"/>
<dbReference type="EMBL" id="MBTA01000001">
    <property type="protein sequence ID" value="RKD20451.1"/>
    <property type="molecule type" value="Genomic_DNA"/>
</dbReference>
<keyword evidence="4" id="KW-0472">Membrane</keyword>
<evidence type="ECO:0000259" key="7">
    <source>
        <dbReference type="Pfam" id="PF14322"/>
    </source>
</evidence>
<dbReference type="InterPro" id="IPR012944">
    <property type="entry name" value="SusD_RagB_dom"/>
</dbReference>
<organism evidence="8 9">
    <name type="scientific">Pelobium manganitolerans</name>
    <dbReference type="NCBI Taxonomy" id="1842495"/>
    <lineage>
        <taxon>Bacteria</taxon>
        <taxon>Pseudomonadati</taxon>
        <taxon>Bacteroidota</taxon>
        <taxon>Sphingobacteriia</taxon>
        <taxon>Sphingobacteriales</taxon>
        <taxon>Sphingobacteriaceae</taxon>
        <taxon>Pelobium</taxon>
    </lineage>
</organism>
<dbReference type="GO" id="GO:0009279">
    <property type="term" value="C:cell outer membrane"/>
    <property type="evidence" value="ECO:0007669"/>
    <property type="project" value="UniProtKB-SubCell"/>
</dbReference>
<evidence type="ECO:0000313" key="9">
    <source>
        <dbReference type="Proteomes" id="UP000283433"/>
    </source>
</evidence>
<dbReference type="PROSITE" id="PS51257">
    <property type="entry name" value="PROKAR_LIPOPROTEIN"/>
    <property type="match status" value="1"/>
</dbReference>
<evidence type="ECO:0000256" key="5">
    <source>
        <dbReference type="ARBA" id="ARBA00023237"/>
    </source>
</evidence>
<reference evidence="8 9" key="1">
    <citation type="submission" date="2016-07" db="EMBL/GenBank/DDBJ databases">
        <title>Genome of Pelobium manganitolerans.</title>
        <authorList>
            <person name="Wu S."/>
            <person name="Wang G."/>
        </authorList>
    </citation>
    <scope>NUCLEOTIDE SEQUENCE [LARGE SCALE GENOMIC DNA]</scope>
    <source>
        <strain evidence="8 9">YS-25</strain>
    </source>
</reference>
<comment type="caution">
    <text evidence="8">The sequence shown here is derived from an EMBL/GenBank/DDBJ whole genome shotgun (WGS) entry which is preliminary data.</text>
</comment>
<keyword evidence="9" id="KW-1185">Reference proteome</keyword>
<dbReference type="Pfam" id="PF14322">
    <property type="entry name" value="SusD-like_3"/>
    <property type="match status" value="1"/>
</dbReference>
<evidence type="ECO:0000256" key="4">
    <source>
        <dbReference type="ARBA" id="ARBA00023136"/>
    </source>
</evidence>
<keyword evidence="3" id="KW-0732">Signal</keyword>
<comment type="similarity">
    <text evidence="2">Belongs to the SusD family.</text>
</comment>
<dbReference type="OrthoDB" id="5694214at2"/>
<accession>A0A419SC97</accession>
<evidence type="ECO:0000313" key="8">
    <source>
        <dbReference type="EMBL" id="RKD20451.1"/>
    </source>
</evidence>